<evidence type="ECO:0000313" key="6">
    <source>
        <dbReference type="RefSeq" id="XP_056697966.1"/>
    </source>
</evidence>
<dbReference type="Pfam" id="PF23598">
    <property type="entry name" value="LRR_14"/>
    <property type="match status" value="1"/>
</dbReference>
<dbReference type="Gene3D" id="3.80.10.10">
    <property type="entry name" value="Ribonuclease Inhibitor"/>
    <property type="match status" value="2"/>
</dbReference>
<evidence type="ECO:0000256" key="2">
    <source>
        <dbReference type="ARBA" id="ARBA00022821"/>
    </source>
</evidence>
<dbReference type="PANTHER" id="PTHR47186">
    <property type="entry name" value="LEUCINE-RICH REPEAT-CONTAINING PROTEIN 57"/>
    <property type="match status" value="1"/>
</dbReference>
<name>A0ABM3RQR6_SPIOL</name>
<evidence type="ECO:0000259" key="4">
    <source>
        <dbReference type="Pfam" id="PF23598"/>
    </source>
</evidence>
<keyword evidence="1" id="KW-0677">Repeat</keyword>
<accession>A0ABM3RQR6</accession>
<feature type="domain" description="Disease resistance R13L4/SHOC-2-like LRR" evidence="4">
    <location>
        <begin position="99"/>
        <end position="349"/>
    </location>
</feature>
<evidence type="ECO:0000259" key="3">
    <source>
        <dbReference type="Pfam" id="PF23559"/>
    </source>
</evidence>
<dbReference type="InterPro" id="IPR032675">
    <property type="entry name" value="LRR_dom_sf"/>
</dbReference>
<dbReference type="InterPro" id="IPR055414">
    <property type="entry name" value="LRR_R13L4/SHOC2-like"/>
</dbReference>
<dbReference type="SUPFAM" id="SSF52058">
    <property type="entry name" value="L domain-like"/>
    <property type="match status" value="1"/>
</dbReference>
<dbReference type="Proteomes" id="UP000813463">
    <property type="component" value="Chromosome 1"/>
</dbReference>
<keyword evidence="5" id="KW-1185">Reference proteome</keyword>
<evidence type="ECO:0000313" key="5">
    <source>
        <dbReference type="Proteomes" id="UP000813463"/>
    </source>
</evidence>
<gene>
    <name evidence="6" type="primary">LOC110800208</name>
</gene>
<reference evidence="5" key="1">
    <citation type="journal article" date="2021" name="Nat. Commun.">
        <title>Genomic analyses provide insights into spinach domestication and the genetic basis of agronomic traits.</title>
        <authorList>
            <person name="Cai X."/>
            <person name="Sun X."/>
            <person name="Xu C."/>
            <person name="Sun H."/>
            <person name="Wang X."/>
            <person name="Ge C."/>
            <person name="Zhang Z."/>
            <person name="Wang Q."/>
            <person name="Fei Z."/>
            <person name="Jiao C."/>
            <person name="Wang Q."/>
        </authorList>
    </citation>
    <scope>NUCLEOTIDE SEQUENCE [LARGE SCALE GENOMIC DNA]</scope>
    <source>
        <strain evidence="5">cv. Varoflay</strain>
    </source>
</reference>
<keyword evidence="2" id="KW-0611">Plant defense</keyword>
<dbReference type="Pfam" id="PF23559">
    <property type="entry name" value="WHD_DRP"/>
    <property type="match status" value="1"/>
</dbReference>
<dbReference type="RefSeq" id="XP_056697966.1">
    <property type="nucleotide sequence ID" value="XM_056841988.1"/>
</dbReference>
<feature type="domain" description="Disease resistance protein winged helix" evidence="3">
    <location>
        <begin position="2"/>
        <end position="62"/>
    </location>
</feature>
<dbReference type="SUPFAM" id="SSF52047">
    <property type="entry name" value="RNI-like"/>
    <property type="match status" value="1"/>
</dbReference>
<dbReference type="InterPro" id="IPR036388">
    <property type="entry name" value="WH-like_DNA-bd_sf"/>
</dbReference>
<reference evidence="6" key="2">
    <citation type="submission" date="2025-08" db="UniProtKB">
        <authorList>
            <consortium name="RefSeq"/>
        </authorList>
    </citation>
    <scope>IDENTIFICATION</scope>
    <source>
        <tissue evidence="6">Leaf</tissue>
    </source>
</reference>
<dbReference type="PANTHER" id="PTHR47186:SF13">
    <property type="entry name" value="DISEASE RESISTANCE PROTEIN RGA3"/>
    <property type="match status" value="1"/>
</dbReference>
<dbReference type="GeneID" id="110800208"/>
<organism evidence="5 6">
    <name type="scientific">Spinacia oleracea</name>
    <name type="common">Spinach</name>
    <dbReference type="NCBI Taxonomy" id="3562"/>
    <lineage>
        <taxon>Eukaryota</taxon>
        <taxon>Viridiplantae</taxon>
        <taxon>Streptophyta</taxon>
        <taxon>Embryophyta</taxon>
        <taxon>Tracheophyta</taxon>
        <taxon>Spermatophyta</taxon>
        <taxon>Magnoliopsida</taxon>
        <taxon>eudicotyledons</taxon>
        <taxon>Gunneridae</taxon>
        <taxon>Pentapetalae</taxon>
        <taxon>Caryophyllales</taxon>
        <taxon>Chenopodiaceae</taxon>
        <taxon>Chenopodioideae</taxon>
        <taxon>Anserineae</taxon>
        <taxon>Spinacia</taxon>
    </lineage>
</organism>
<evidence type="ECO:0000256" key="1">
    <source>
        <dbReference type="ARBA" id="ARBA00022737"/>
    </source>
</evidence>
<sequence length="639" mass="73590">MKLIQLWMAQGYIPLDDHLSMEDVAEEYFSILLQRCFFQDVKKDEYGSIESCKIHDLMHDVAQKVVGKEICANRDVDKNVRHLSVSNNESTRLSSTKTHIRSYLCFYMKMDELSVGVLLANWKYLRALDLQCLQIKSLPSSIGELLHLRYIDLSYNHNLELLPRSITKLHNLQTLLLFMCTDLKELPKDLCKLVNLRVLDLSCCYELSYMPRDIGKLTRLHTLNGFVVGDTRSNRKELFSGLEDLKALSNLKGYLKINIPFMNTSINAGKKNVEREGGCLANKENLKHVKFHFSSTEGKGREEYDEAIMGELQPNPNVKRFEVHDYHGVRMPRWPMEDNLATFLPNLVHVEFRGCPNLQYSGQLLFPLLKKLEVRMCPKLIVILQCPALEVLTLLDFNKRLKIIGMRRINGKESGNEKEKLFGEANPSGISSSSSSSSFSYDGLPLMEVTIDHVAWLHSLPMDTFLGVAKLFIESDNEVESLGEASEVFRSCSSSLISLKIKYCFKLRSVVFGGLEHLTALEDLEITLCNNLSLSEKVERGDEICMPWKSYLRSLKSVYLFNWIQYLTSLETLEIWDCERLESVPNWMSKLTSLKELQLLDCSERLMDRCQQSTGEDWSHIQHIPEFDCRPIDRNAFFW</sequence>
<dbReference type="Gene3D" id="1.10.10.10">
    <property type="entry name" value="Winged helix-like DNA-binding domain superfamily/Winged helix DNA-binding domain"/>
    <property type="match status" value="1"/>
</dbReference>
<dbReference type="InterPro" id="IPR058922">
    <property type="entry name" value="WHD_DRP"/>
</dbReference>
<protein>
    <submittedName>
        <fullName evidence="6">Disease resistance protein RGA1</fullName>
    </submittedName>
</protein>
<proteinExistence type="predicted"/>